<dbReference type="PANTHER" id="PTHR30185">
    <property type="entry name" value="CRYPTIC BETA-GLUCOSIDE BGL OPERON ANTITERMINATOR"/>
    <property type="match status" value="1"/>
</dbReference>
<dbReference type="Proteomes" id="UP001379444">
    <property type="component" value="Chromosome"/>
</dbReference>
<feature type="domain" description="PRD" evidence="7">
    <location>
        <begin position="171"/>
        <end position="280"/>
    </location>
</feature>
<dbReference type="Pfam" id="PF00874">
    <property type="entry name" value="PRD"/>
    <property type="match status" value="2"/>
</dbReference>
<dbReference type="InterPro" id="IPR004341">
    <property type="entry name" value="CAT_RNA-bd_dom"/>
</dbReference>
<sequence length="292" mass="33047">MIVKKILSNNAVLMQADDQREIVAIGKGVGFGKKVGDVVDPQRIESQFVKKSDGIADVLSQLLADIPADCLAVTQQIITLAQKTLRLDVQDTLFLALSDHINFAIQRYKKGQAIKNLMLWDIRQFYSAEFTVGLEALALIRMRLEIDLPEDEAGFIALHLANAANNSDMQSTMQSAGIIKDILTILKYDLHLTFDEQSLNYQRLITHLKFFALRLLNRETVNHGDDSIYQGITELMPRAYACAMKVYDYVEKNYHCQLTTDEIMFLTIHINRLHSSSSQDMRHDGADTGVRR</sequence>
<evidence type="ECO:0000256" key="3">
    <source>
        <dbReference type="ARBA" id="ARBA00023015"/>
    </source>
</evidence>
<evidence type="ECO:0000256" key="4">
    <source>
        <dbReference type="ARBA" id="ARBA00023159"/>
    </source>
</evidence>
<organism evidence="8 9">
    <name type="scientific">Pectobacterium cacticida</name>
    <dbReference type="NCBI Taxonomy" id="69221"/>
    <lineage>
        <taxon>Bacteria</taxon>
        <taxon>Pseudomonadati</taxon>
        <taxon>Pseudomonadota</taxon>
        <taxon>Gammaproteobacteria</taxon>
        <taxon>Enterobacterales</taxon>
        <taxon>Pectobacteriaceae</taxon>
        <taxon>Pectobacterium</taxon>
    </lineage>
</organism>
<evidence type="ECO:0000313" key="9">
    <source>
        <dbReference type="Proteomes" id="UP001379444"/>
    </source>
</evidence>
<evidence type="ECO:0000256" key="1">
    <source>
        <dbReference type="ARBA" id="ARBA00022737"/>
    </source>
</evidence>
<dbReference type="InterPro" id="IPR011608">
    <property type="entry name" value="PRD"/>
</dbReference>
<name>A0ABZ2GEC8_9GAMM</name>
<evidence type="ECO:0000256" key="5">
    <source>
        <dbReference type="ARBA" id="ARBA00023163"/>
    </source>
</evidence>
<protein>
    <submittedName>
        <fullName evidence="8">PRD domain-containing protein</fullName>
    </submittedName>
</protein>
<feature type="domain" description="PRD" evidence="7">
    <location>
        <begin position="65"/>
        <end position="170"/>
    </location>
</feature>
<dbReference type="InterPro" id="IPR036634">
    <property type="entry name" value="PRD_sf"/>
</dbReference>
<keyword evidence="9" id="KW-1185">Reference proteome</keyword>
<evidence type="ECO:0000256" key="2">
    <source>
        <dbReference type="ARBA" id="ARBA00022884"/>
    </source>
</evidence>
<keyword evidence="2" id="KW-0694">RNA-binding</keyword>
<keyword evidence="5" id="KW-0804">Transcription</keyword>
<dbReference type="InterPro" id="IPR050661">
    <property type="entry name" value="BglG_antiterminators"/>
</dbReference>
<dbReference type="SUPFAM" id="SSF63520">
    <property type="entry name" value="PTS-regulatory domain, PRD"/>
    <property type="match status" value="2"/>
</dbReference>
<dbReference type="PROSITE" id="PS00654">
    <property type="entry name" value="PRD_1"/>
    <property type="match status" value="1"/>
</dbReference>
<dbReference type="PANTHER" id="PTHR30185:SF15">
    <property type="entry name" value="CRYPTIC BETA-GLUCOSIDE BGL OPERON ANTITERMINATOR"/>
    <property type="match status" value="1"/>
</dbReference>
<dbReference type="PROSITE" id="PS51372">
    <property type="entry name" value="PRD_2"/>
    <property type="match status" value="2"/>
</dbReference>
<keyword evidence="1" id="KW-0677">Repeat</keyword>
<evidence type="ECO:0000256" key="6">
    <source>
        <dbReference type="ARBA" id="ARBA00038510"/>
    </source>
</evidence>
<dbReference type="InterPro" id="IPR036650">
    <property type="entry name" value="CAT_RNA-bd_dom_sf"/>
</dbReference>
<proteinExistence type="inferred from homology"/>
<comment type="similarity">
    <text evidence="6">Belongs to the transcriptional antiterminator BglG family.</text>
</comment>
<dbReference type="NCBIfam" id="NF046042">
    <property type="entry name" value="LicT"/>
    <property type="match status" value="1"/>
</dbReference>
<dbReference type="SUPFAM" id="SSF50151">
    <property type="entry name" value="SacY-like RNA-binding domain"/>
    <property type="match status" value="1"/>
</dbReference>
<dbReference type="RefSeq" id="WP_338539513.1">
    <property type="nucleotide sequence ID" value="NZ_CP125967.1"/>
</dbReference>
<dbReference type="Gene3D" id="2.30.24.10">
    <property type="entry name" value="CAT RNA-binding domain"/>
    <property type="match status" value="1"/>
</dbReference>
<dbReference type="InterPro" id="IPR001550">
    <property type="entry name" value="Transcrpt_antitermin_CS"/>
</dbReference>
<reference evidence="8 9" key="1">
    <citation type="journal article" date="2024" name="Front. Plant Sci.">
        <title>Comprehensive phenomic and genomic studies of the species, Pectobacterium cacticida and proposal for reclassification as Alcorniella cacticida comb. nov.</title>
        <authorList>
            <person name="Jonca J."/>
            <person name="Pirhonen M."/>
            <person name="Waleron M.M."/>
            <person name="Gawor J."/>
            <person name="Mrozik A."/>
            <person name="Smoktunowicz M."/>
            <person name="Waleron K."/>
            <person name="Waleron M."/>
        </authorList>
    </citation>
    <scope>NUCLEOTIDE SEQUENCE [LARGE SCALE GENOMIC DNA]</scope>
    <source>
        <strain evidence="8 9">DPMP6</strain>
    </source>
</reference>
<accession>A0ABZ2GEC8</accession>
<evidence type="ECO:0000259" key="7">
    <source>
        <dbReference type="PROSITE" id="PS51372"/>
    </source>
</evidence>
<keyword evidence="4" id="KW-0010">Activator</keyword>
<gene>
    <name evidence="8" type="ORF">QNA12_13790</name>
</gene>
<dbReference type="Gene3D" id="1.10.1790.10">
    <property type="entry name" value="PRD domain"/>
    <property type="match status" value="2"/>
</dbReference>
<keyword evidence="3" id="KW-0805">Transcription regulation</keyword>
<dbReference type="Pfam" id="PF03123">
    <property type="entry name" value="CAT_RBD"/>
    <property type="match status" value="1"/>
</dbReference>
<dbReference type="EMBL" id="CP125967">
    <property type="protein sequence ID" value="WWO40258.1"/>
    <property type="molecule type" value="Genomic_DNA"/>
</dbReference>
<evidence type="ECO:0000313" key="8">
    <source>
        <dbReference type="EMBL" id="WWO40258.1"/>
    </source>
</evidence>
<dbReference type="SMART" id="SM01061">
    <property type="entry name" value="CAT_RBD"/>
    <property type="match status" value="1"/>
</dbReference>